<dbReference type="PROSITE" id="PS51900">
    <property type="entry name" value="CB"/>
    <property type="match status" value="1"/>
</dbReference>
<evidence type="ECO:0000256" key="3">
    <source>
        <dbReference type="ARBA" id="ARBA00023172"/>
    </source>
</evidence>
<dbReference type="Pfam" id="PF00589">
    <property type="entry name" value="Phage_integrase"/>
    <property type="match status" value="1"/>
</dbReference>
<sequence length="354" mass="40055">MATLVKTPSGTWKAVIRKTGWPTASKTFRTKRDAEDWSRRAEDEMVRGVYIQRSGSERMTLEAALKRYLSEVTPTKKPSTQRGEANKAKKLITELGKYSLAALSSEIIAAYRDKRLSQPAARKCTLTSNNTVRLELALLGHLYSTAIKEWGLGLTFNPVASVRKPKPGKGRERRFVDDEEDRLLNAVDAHSNPMLGWIVRIALETSMRSSEIATLPLSQVDLKKRVARLPDTKNDTFRTVPLNKSATDAMQAAVDNPLRPKGCQLIFFGEPGKDGKRRPYAFSKVWATLREQLGMKDFRFHDLRHEAVSRFVELGLSDQEVSAISGHKSMQMLKRYTHLRAEDLVEKLDRIEKD</sequence>
<dbReference type="SUPFAM" id="SSF56349">
    <property type="entry name" value="DNA breaking-rejoining enzymes"/>
    <property type="match status" value="1"/>
</dbReference>
<feature type="domain" description="Core-binding (CB)" evidence="6">
    <location>
        <begin position="59"/>
        <end position="147"/>
    </location>
</feature>
<gene>
    <name evidence="7" type="ORF">M5G17_25090</name>
</gene>
<comment type="caution">
    <text evidence="7">The sequence shown here is derived from an EMBL/GenBank/DDBJ whole genome shotgun (WGS) entry which is preliminary data.</text>
</comment>
<evidence type="ECO:0000313" key="8">
    <source>
        <dbReference type="Proteomes" id="UP001148184"/>
    </source>
</evidence>
<dbReference type="InterPro" id="IPR013762">
    <property type="entry name" value="Integrase-like_cat_sf"/>
</dbReference>
<dbReference type="InterPro" id="IPR002104">
    <property type="entry name" value="Integrase_catalytic"/>
</dbReference>
<feature type="domain" description="Tyr recombinase" evidence="5">
    <location>
        <begin position="170"/>
        <end position="349"/>
    </location>
</feature>
<name>A0ABT5PF59_9PSED</name>
<organism evidence="7 8">
    <name type="scientific">Pseudomonas rubra</name>
    <dbReference type="NCBI Taxonomy" id="2942627"/>
    <lineage>
        <taxon>Bacteria</taxon>
        <taxon>Pseudomonadati</taxon>
        <taxon>Pseudomonadota</taxon>
        <taxon>Gammaproteobacteria</taxon>
        <taxon>Pseudomonadales</taxon>
        <taxon>Pseudomonadaceae</taxon>
        <taxon>Pseudomonas</taxon>
    </lineage>
</organism>
<dbReference type="InterPro" id="IPR010998">
    <property type="entry name" value="Integrase_recombinase_N"/>
</dbReference>
<reference evidence="7 8" key="1">
    <citation type="submission" date="2022-05" db="EMBL/GenBank/DDBJ databases">
        <title>Novel Pseudomonas spp. Isolated from a Rainbow Trout Aquaculture Facility.</title>
        <authorList>
            <person name="Testerman T."/>
            <person name="Graf J."/>
        </authorList>
    </citation>
    <scope>NUCLEOTIDE SEQUENCE [LARGE SCALE GENOMIC DNA]</scope>
    <source>
        <strain evidence="7 8">ID1025</strain>
    </source>
</reference>
<keyword evidence="2 4" id="KW-0238">DNA-binding</keyword>
<dbReference type="Gene3D" id="1.10.443.10">
    <property type="entry name" value="Intergrase catalytic core"/>
    <property type="match status" value="1"/>
</dbReference>
<proteinExistence type="predicted"/>
<evidence type="ECO:0000259" key="5">
    <source>
        <dbReference type="PROSITE" id="PS51898"/>
    </source>
</evidence>
<evidence type="ECO:0000256" key="1">
    <source>
        <dbReference type="ARBA" id="ARBA00022908"/>
    </source>
</evidence>
<dbReference type="InterPro" id="IPR050090">
    <property type="entry name" value="Tyrosine_recombinase_XerCD"/>
</dbReference>
<keyword evidence="8" id="KW-1185">Reference proteome</keyword>
<accession>A0ABT5PF59</accession>
<dbReference type="Gene3D" id="1.10.150.130">
    <property type="match status" value="1"/>
</dbReference>
<evidence type="ECO:0000313" key="7">
    <source>
        <dbReference type="EMBL" id="MDD1016946.1"/>
    </source>
</evidence>
<dbReference type="PROSITE" id="PS51898">
    <property type="entry name" value="TYR_RECOMBINASE"/>
    <property type="match status" value="1"/>
</dbReference>
<dbReference type="CDD" id="cd00796">
    <property type="entry name" value="INT_Rci_Hp1_C"/>
    <property type="match status" value="1"/>
</dbReference>
<protein>
    <submittedName>
        <fullName evidence="7">Site-specific integrase</fullName>
    </submittedName>
</protein>
<dbReference type="PANTHER" id="PTHR30349">
    <property type="entry name" value="PHAGE INTEGRASE-RELATED"/>
    <property type="match status" value="1"/>
</dbReference>
<dbReference type="InterPro" id="IPR011010">
    <property type="entry name" value="DNA_brk_join_enz"/>
</dbReference>
<keyword evidence="1" id="KW-0229">DNA integration</keyword>
<evidence type="ECO:0000259" key="6">
    <source>
        <dbReference type="PROSITE" id="PS51900"/>
    </source>
</evidence>
<evidence type="ECO:0000256" key="2">
    <source>
        <dbReference type="ARBA" id="ARBA00023125"/>
    </source>
</evidence>
<dbReference type="RefSeq" id="WP_273895563.1">
    <property type="nucleotide sequence ID" value="NZ_JAMDGP010000062.1"/>
</dbReference>
<dbReference type="Proteomes" id="UP001148184">
    <property type="component" value="Unassembled WGS sequence"/>
</dbReference>
<dbReference type="PANTHER" id="PTHR30349:SF94">
    <property type="entry name" value="INTEGRASE_RECOMBINASE HI_1414-RELATED"/>
    <property type="match status" value="1"/>
</dbReference>
<keyword evidence="3" id="KW-0233">DNA recombination</keyword>
<evidence type="ECO:0000256" key="4">
    <source>
        <dbReference type="PROSITE-ProRule" id="PRU01248"/>
    </source>
</evidence>
<dbReference type="EMBL" id="JAMDGZ010000068">
    <property type="protein sequence ID" value="MDD1016946.1"/>
    <property type="molecule type" value="Genomic_DNA"/>
</dbReference>
<dbReference type="InterPro" id="IPR044068">
    <property type="entry name" value="CB"/>
</dbReference>